<comment type="caution">
    <text evidence="1">The sequence shown here is derived from an EMBL/GenBank/DDBJ whole genome shotgun (WGS) entry which is preliminary data.</text>
</comment>
<protein>
    <submittedName>
        <fullName evidence="1">Uncharacterized protein</fullName>
    </submittedName>
</protein>
<dbReference type="Proteomes" id="UP001153331">
    <property type="component" value="Unassembled WGS sequence"/>
</dbReference>
<gene>
    <name evidence="1" type="ORF">OPT61_g10355</name>
</gene>
<keyword evidence="2" id="KW-1185">Reference proteome</keyword>
<accession>A0ACC2HQA8</accession>
<evidence type="ECO:0000313" key="2">
    <source>
        <dbReference type="Proteomes" id="UP001153331"/>
    </source>
</evidence>
<reference evidence="1" key="1">
    <citation type="submission" date="2022-11" db="EMBL/GenBank/DDBJ databases">
        <title>Genome Sequence of Boeremia exigua.</title>
        <authorList>
            <person name="Buettner E."/>
        </authorList>
    </citation>
    <scope>NUCLEOTIDE SEQUENCE</scope>
    <source>
        <strain evidence="1">CU02</strain>
    </source>
</reference>
<dbReference type="EMBL" id="JAPHNI010001634">
    <property type="protein sequence ID" value="KAJ8105146.1"/>
    <property type="molecule type" value="Genomic_DNA"/>
</dbReference>
<proteinExistence type="predicted"/>
<name>A0ACC2HQA8_9PLEO</name>
<organism evidence="1 2">
    <name type="scientific">Boeremia exigua</name>
    <dbReference type="NCBI Taxonomy" id="749465"/>
    <lineage>
        <taxon>Eukaryota</taxon>
        <taxon>Fungi</taxon>
        <taxon>Dikarya</taxon>
        <taxon>Ascomycota</taxon>
        <taxon>Pezizomycotina</taxon>
        <taxon>Dothideomycetes</taxon>
        <taxon>Pleosporomycetidae</taxon>
        <taxon>Pleosporales</taxon>
        <taxon>Pleosporineae</taxon>
        <taxon>Didymellaceae</taxon>
        <taxon>Boeremia</taxon>
    </lineage>
</organism>
<sequence length="213" mass="22879">MVSSTFTTVACKVDLDAPILIDLDPLYDQHLPARPKRGHSPVCSPEVYEGLDACAVVVEARPRGITWPVFPRTWRPSESTTDPKQIDRMRYVAFTVAALTALTAALPMAGPEAQLVDTTPDGTIEVGKPSTGVTWGKRDIVDVKPGSTVELGKPSTEVTWGRRDITDVTPGSTVELGKPSTGVSWGKRDLVVTEPGATIELGKPSTEVTWGKE</sequence>
<evidence type="ECO:0000313" key="1">
    <source>
        <dbReference type="EMBL" id="KAJ8105146.1"/>
    </source>
</evidence>